<dbReference type="Gene3D" id="3.30.450.20">
    <property type="entry name" value="PAS domain"/>
    <property type="match status" value="2"/>
</dbReference>
<dbReference type="InterPro" id="IPR011006">
    <property type="entry name" value="CheY-like_superfamily"/>
</dbReference>
<dbReference type="InterPro" id="IPR003594">
    <property type="entry name" value="HATPase_dom"/>
</dbReference>
<dbReference type="Pfam" id="PF00512">
    <property type="entry name" value="HisKA"/>
    <property type="match status" value="1"/>
</dbReference>
<comment type="caution">
    <text evidence="10">The sequence shown here is derived from an EMBL/GenBank/DDBJ whole genome shotgun (WGS) entry which is preliminary data.</text>
</comment>
<gene>
    <name evidence="10" type="ORF">H8R27_06835</name>
</gene>
<dbReference type="Gene3D" id="1.10.287.130">
    <property type="match status" value="1"/>
</dbReference>
<dbReference type="PRINTS" id="PR00344">
    <property type="entry name" value="BCTRLSENSOR"/>
</dbReference>
<keyword evidence="4" id="KW-0902">Two-component regulatory system</keyword>
<evidence type="ECO:0000256" key="1">
    <source>
        <dbReference type="ARBA" id="ARBA00000085"/>
    </source>
</evidence>
<dbReference type="CDD" id="cd00130">
    <property type="entry name" value="PAS"/>
    <property type="match status" value="2"/>
</dbReference>
<reference evidence="10 11" key="1">
    <citation type="submission" date="2020-08" db="EMBL/GenBank/DDBJ databases">
        <title>Description of novel Flavobacterium F-408 isolate.</title>
        <authorList>
            <person name="Saticioglu I.B."/>
            <person name="Duman M."/>
            <person name="Altun S."/>
        </authorList>
    </citation>
    <scope>NUCLEOTIDE SEQUENCE [LARGE SCALE GENOMIC DNA]</scope>
    <source>
        <strain evidence="10 11">F-408</strain>
    </source>
</reference>
<dbReference type="CDD" id="cd16922">
    <property type="entry name" value="HATPase_EvgS-ArcB-TorS-like"/>
    <property type="match status" value="1"/>
</dbReference>
<dbReference type="SMART" id="SM00086">
    <property type="entry name" value="PAC"/>
    <property type="match status" value="2"/>
</dbReference>
<dbReference type="EMBL" id="JACRUN010000003">
    <property type="protein sequence ID" value="MBC5834595.1"/>
    <property type="molecule type" value="Genomic_DNA"/>
</dbReference>
<evidence type="ECO:0000256" key="5">
    <source>
        <dbReference type="PROSITE-ProRule" id="PRU00169"/>
    </source>
</evidence>
<dbReference type="PANTHER" id="PTHR45339">
    <property type="entry name" value="HYBRID SIGNAL TRANSDUCTION HISTIDINE KINASE J"/>
    <property type="match status" value="1"/>
</dbReference>
<evidence type="ECO:0000313" key="11">
    <source>
        <dbReference type="Proteomes" id="UP000605990"/>
    </source>
</evidence>
<evidence type="ECO:0000256" key="3">
    <source>
        <dbReference type="ARBA" id="ARBA00022553"/>
    </source>
</evidence>
<dbReference type="NCBIfam" id="TIGR00229">
    <property type="entry name" value="sensory_box"/>
    <property type="match status" value="1"/>
</dbReference>
<evidence type="ECO:0000259" key="6">
    <source>
        <dbReference type="PROSITE" id="PS50109"/>
    </source>
</evidence>
<dbReference type="PANTHER" id="PTHR45339:SF1">
    <property type="entry name" value="HYBRID SIGNAL TRANSDUCTION HISTIDINE KINASE J"/>
    <property type="match status" value="1"/>
</dbReference>
<evidence type="ECO:0000313" key="10">
    <source>
        <dbReference type="EMBL" id="MBC5834595.1"/>
    </source>
</evidence>
<dbReference type="InterPro" id="IPR001789">
    <property type="entry name" value="Sig_transdc_resp-reg_receiver"/>
</dbReference>
<dbReference type="CDD" id="cd00082">
    <property type="entry name" value="HisKA"/>
    <property type="match status" value="1"/>
</dbReference>
<sequence>MPQSNSKLLQKISLLEKELVNQKKDLTLFDHFTQYFNKTKDLICIASLDGYFTKINEAFSIALGYSEEELFSKQFINFIHPEDLDKTLKEIENLNKGQNTINFSNKYKKKDGGYINLNWHAISNEETKTIFAIARDVTDVEQTKEKLISNQRLLNESQKMAKIGSFEFNLQTNELVWSEELFNIFEIDPKEKENLYQLYVNRIPAEYMALLNIKLQEAIIEKKTYEIEHTIVLDDGSKKWILGYGEPIVNKNNEVIKIRGIAKDISTQKEFENTLKAKEYAEATSKAKTDFLANMSHEIRTPLNGIIGFTDLLIETKLNKSQQVYMQNINQSANLLLEIINDILEFSKVESGKLELSYEPISLYELTNQIINLFTVQASAKNIHLKLDYDSNIPNTIEADALRLKQILVNLLSNAIKFTSFGEVVLQVELIQLKKSKFATIKFSVVDSGKGIKKENLEKIFNSFVQEDASTTKRYGGTGLGLAIVNKLLSYCKSKVNVKSAYGEGSNFNFTINFKIPDNTVLKTNKKEKGESSNIKQESKKLSILIVEDNPINILLANKILNKIYPNSEILKAENGEIALEILDKNKVDIVLLDIQMPIKNGYETAFEIRLNEKTKNIPIIALTAGIMESEKQKCLDAGMDDYISKPYKLLELQTIINKYI</sequence>
<dbReference type="InterPro" id="IPR004358">
    <property type="entry name" value="Sig_transdc_His_kin-like_C"/>
</dbReference>
<name>A0ABR7IXU3_9FLAO</name>
<dbReference type="Gene3D" id="3.30.565.10">
    <property type="entry name" value="Histidine kinase-like ATPase, C-terminal domain"/>
    <property type="match status" value="1"/>
</dbReference>
<evidence type="ECO:0000256" key="4">
    <source>
        <dbReference type="ARBA" id="ARBA00023012"/>
    </source>
</evidence>
<dbReference type="EC" id="2.7.13.3" evidence="2"/>
<dbReference type="InterPro" id="IPR013655">
    <property type="entry name" value="PAS_fold_3"/>
</dbReference>
<evidence type="ECO:0000256" key="2">
    <source>
        <dbReference type="ARBA" id="ARBA00012438"/>
    </source>
</evidence>
<dbReference type="PROSITE" id="PS50110">
    <property type="entry name" value="RESPONSE_REGULATORY"/>
    <property type="match status" value="1"/>
</dbReference>
<dbReference type="InterPro" id="IPR000014">
    <property type="entry name" value="PAS"/>
</dbReference>
<dbReference type="InterPro" id="IPR000700">
    <property type="entry name" value="PAS-assoc_C"/>
</dbReference>
<proteinExistence type="predicted"/>
<feature type="domain" description="PAS" evidence="8">
    <location>
        <begin position="28"/>
        <end position="98"/>
    </location>
</feature>
<dbReference type="Proteomes" id="UP000605990">
    <property type="component" value="Unassembled WGS sequence"/>
</dbReference>
<keyword evidence="3 5" id="KW-0597">Phosphoprotein</keyword>
<evidence type="ECO:0000259" key="9">
    <source>
        <dbReference type="PROSITE" id="PS50113"/>
    </source>
</evidence>
<dbReference type="SMART" id="SM00387">
    <property type="entry name" value="HATPase_c"/>
    <property type="match status" value="1"/>
</dbReference>
<evidence type="ECO:0000259" key="8">
    <source>
        <dbReference type="PROSITE" id="PS50112"/>
    </source>
</evidence>
<dbReference type="InterPro" id="IPR036097">
    <property type="entry name" value="HisK_dim/P_sf"/>
</dbReference>
<evidence type="ECO:0000259" key="7">
    <source>
        <dbReference type="PROSITE" id="PS50110"/>
    </source>
</evidence>
<dbReference type="Gene3D" id="3.40.50.2300">
    <property type="match status" value="1"/>
</dbReference>
<accession>A0ABR7IXU3</accession>
<dbReference type="CDD" id="cd17546">
    <property type="entry name" value="REC_hyHK_CKI1_RcsC-like"/>
    <property type="match status" value="1"/>
</dbReference>
<keyword evidence="11" id="KW-1185">Reference proteome</keyword>
<protein>
    <recommendedName>
        <fullName evidence="2">histidine kinase</fullName>
        <ecNumber evidence="2">2.7.13.3</ecNumber>
    </recommendedName>
</protein>
<dbReference type="SUPFAM" id="SSF47384">
    <property type="entry name" value="Homodimeric domain of signal transducing histidine kinase"/>
    <property type="match status" value="1"/>
</dbReference>
<feature type="domain" description="Response regulatory" evidence="7">
    <location>
        <begin position="543"/>
        <end position="661"/>
    </location>
</feature>
<dbReference type="SUPFAM" id="SSF52172">
    <property type="entry name" value="CheY-like"/>
    <property type="match status" value="1"/>
</dbReference>
<dbReference type="SUPFAM" id="SSF55874">
    <property type="entry name" value="ATPase domain of HSP90 chaperone/DNA topoisomerase II/histidine kinase"/>
    <property type="match status" value="1"/>
</dbReference>
<comment type="catalytic activity">
    <reaction evidence="1">
        <text>ATP + protein L-histidine = ADP + protein N-phospho-L-histidine.</text>
        <dbReference type="EC" id="2.7.13.3"/>
    </reaction>
</comment>
<dbReference type="PROSITE" id="PS50112">
    <property type="entry name" value="PAS"/>
    <property type="match status" value="1"/>
</dbReference>
<organism evidence="10 11">
    <name type="scientific">Flavobacterium bernardetii</name>
    <dbReference type="NCBI Taxonomy" id="2813823"/>
    <lineage>
        <taxon>Bacteria</taxon>
        <taxon>Pseudomonadati</taxon>
        <taxon>Bacteroidota</taxon>
        <taxon>Flavobacteriia</taxon>
        <taxon>Flavobacteriales</taxon>
        <taxon>Flavobacteriaceae</taxon>
        <taxon>Flavobacterium</taxon>
    </lineage>
</organism>
<dbReference type="InterPro" id="IPR001610">
    <property type="entry name" value="PAC"/>
</dbReference>
<feature type="modified residue" description="4-aspartylphosphate" evidence="5">
    <location>
        <position position="594"/>
    </location>
</feature>
<feature type="domain" description="Histidine kinase" evidence="6">
    <location>
        <begin position="294"/>
        <end position="516"/>
    </location>
</feature>
<dbReference type="Gene3D" id="2.10.70.100">
    <property type="match status" value="1"/>
</dbReference>
<dbReference type="SUPFAM" id="SSF55785">
    <property type="entry name" value="PYP-like sensor domain (PAS domain)"/>
    <property type="match status" value="2"/>
</dbReference>
<dbReference type="RefSeq" id="WP_166127241.1">
    <property type="nucleotide sequence ID" value="NZ_JAANOQ010000004.1"/>
</dbReference>
<dbReference type="Pfam" id="PF08447">
    <property type="entry name" value="PAS_3"/>
    <property type="match status" value="2"/>
</dbReference>
<dbReference type="PROSITE" id="PS50109">
    <property type="entry name" value="HIS_KIN"/>
    <property type="match status" value="1"/>
</dbReference>
<dbReference type="SMART" id="SM00388">
    <property type="entry name" value="HisKA"/>
    <property type="match status" value="1"/>
</dbReference>
<dbReference type="InterPro" id="IPR035965">
    <property type="entry name" value="PAS-like_dom_sf"/>
</dbReference>
<feature type="domain" description="PAC" evidence="9">
    <location>
        <begin position="225"/>
        <end position="277"/>
    </location>
</feature>
<dbReference type="InterPro" id="IPR003661">
    <property type="entry name" value="HisK_dim/P_dom"/>
</dbReference>
<dbReference type="Pfam" id="PF00072">
    <property type="entry name" value="Response_reg"/>
    <property type="match status" value="1"/>
</dbReference>
<dbReference type="InterPro" id="IPR005467">
    <property type="entry name" value="His_kinase_dom"/>
</dbReference>
<dbReference type="Pfam" id="PF02518">
    <property type="entry name" value="HATPase_c"/>
    <property type="match status" value="1"/>
</dbReference>
<dbReference type="SMART" id="SM00448">
    <property type="entry name" value="REC"/>
    <property type="match status" value="1"/>
</dbReference>
<dbReference type="PROSITE" id="PS50113">
    <property type="entry name" value="PAC"/>
    <property type="match status" value="1"/>
</dbReference>
<dbReference type="SMART" id="SM00091">
    <property type="entry name" value="PAS"/>
    <property type="match status" value="2"/>
</dbReference>
<dbReference type="InterPro" id="IPR036890">
    <property type="entry name" value="HATPase_C_sf"/>
</dbReference>